<dbReference type="Gene3D" id="3.30.70.330">
    <property type="match status" value="1"/>
</dbReference>
<keyword evidence="4" id="KW-1185">Reference proteome</keyword>
<feature type="domain" description="RRM" evidence="2">
    <location>
        <begin position="108"/>
        <end position="182"/>
    </location>
</feature>
<evidence type="ECO:0000259" key="2">
    <source>
        <dbReference type="PROSITE" id="PS50102"/>
    </source>
</evidence>
<dbReference type="PROSITE" id="PS50102">
    <property type="entry name" value="RRM"/>
    <property type="match status" value="1"/>
</dbReference>
<evidence type="ECO:0000313" key="4">
    <source>
        <dbReference type="Proteomes" id="UP001341840"/>
    </source>
</evidence>
<dbReference type="InterPro" id="IPR035979">
    <property type="entry name" value="RBD_domain_sf"/>
</dbReference>
<evidence type="ECO:0000313" key="3">
    <source>
        <dbReference type="EMBL" id="MED6124513.1"/>
    </source>
</evidence>
<organism evidence="3 4">
    <name type="scientific">Stylosanthes scabra</name>
    <dbReference type="NCBI Taxonomy" id="79078"/>
    <lineage>
        <taxon>Eukaryota</taxon>
        <taxon>Viridiplantae</taxon>
        <taxon>Streptophyta</taxon>
        <taxon>Embryophyta</taxon>
        <taxon>Tracheophyta</taxon>
        <taxon>Spermatophyta</taxon>
        <taxon>Magnoliopsida</taxon>
        <taxon>eudicotyledons</taxon>
        <taxon>Gunneridae</taxon>
        <taxon>Pentapetalae</taxon>
        <taxon>rosids</taxon>
        <taxon>fabids</taxon>
        <taxon>Fabales</taxon>
        <taxon>Fabaceae</taxon>
        <taxon>Papilionoideae</taxon>
        <taxon>50 kb inversion clade</taxon>
        <taxon>dalbergioids sensu lato</taxon>
        <taxon>Dalbergieae</taxon>
        <taxon>Pterocarpus clade</taxon>
        <taxon>Stylosanthes</taxon>
    </lineage>
</organism>
<dbReference type="InterPro" id="IPR000504">
    <property type="entry name" value="RRM_dom"/>
</dbReference>
<keyword evidence="1" id="KW-0694">RNA-binding</keyword>
<comment type="caution">
    <text evidence="3">The sequence shown here is derived from an EMBL/GenBank/DDBJ whole genome shotgun (WGS) entry which is preliminary data.</text>
</comment>
<name>A0ABU6RKB6_9FABA</name>
<reference evidence="3 4" key="1">
    <citation type="journal article" date="2023" name="Plants (Basel)">
        <title>Bridging the Gap: Combining Genomics and Transcriptomics Approaches to Understand Stylosanthes scabra, an Orphan Legume from the Brazilian Caatinga.</title>
        <authorList>
            <person name="Ferreira-Neto J.R.C."/>
            <person name="da Silva M.D."/>
            <person name="Binneck E."/>
            <person name="de Melo N.F."/>
            <person name="da Silva R.H."/>
            <person name="de Melo A.L.T.M."/>
            <person name="Pandolfi V."/>
            <person name="Bustamante F.O."/>
            <person name="Brasileiro-Vidal A.C."/>
            <person name="Benko-Iseppon A.M."/>
        </authorList>
    </citation>
    <scope>NUCLEOTIDE SEQUENCE [LARGE SCALE GENOMIC DNA]</scope>
    <source>
        <tissue evidence="3">Leaves</tissue>
    </source>
</reference>
<dbReference type="Pfam" id="PF00076">
    <property type="entry name" value="RRM_1"/>
    <property type="match status" value="1"/>
</dbReference>
<dbReference type="InterPro" id="IPR012677">
    <property type="entry name" value="Nucleotide-bd_a/b_plait_sf"/>
</dbReference>
<dbReference type="Proteomes" id="UP001341840">
    <property type="component" value="Unassembled WGS sequence"/>
</dbReference>
<protein>
    <recommendedName>
        <fullName evidence="2">RRM domain-containing protein</fullName>
    </recommendedName>
</protein>
<sequence length="270" mass="31192">MGKRRGTHSHWYPFPSIIESPQVVYAKLMRERVEVHKMREEMAAYYDHMQAGPIRRVGNTVRAPVIPEEEIKVRVGVGLYQVDGGVTNKGWFWPQKVARARLGVDENVDNLPTGVSKRQLYKDFGRDGYVTDIFVSRKLRMKANGPFAFIRFQRYGGVMRAIRRSNGTLWGGGKLFITLSKFKREDDKRRGVPVGKLEQRMGPRTIRKWVEVKKTVQKDDKEECAHAERKEESMDVGPYRCLITFSSSEIRDGAMENVLLMSVFDENRPH</sequence>
<accession>A0ABU6RKB6</accession>
<evidence type="ECO:0000256" key="1">
    <source>
        <dbReference type="PROSITE-ProRule" id="PRU00176"/>
    </source>
</evidence>
<dbReference type="CDD" id="cd00590">
    <property type="entry name" value="RRM_SF"/>
    <property type="match status" value="1"/>
</dbReference>
<dbReference type="SUPFAM" id="SSF54928">
    <property type="entry name" value="RNA-binding domain, RBD"/>
    <property type="match status" value="1"/>
</dbReference>
<gene>
    <name evidence="3" type="ORF">PIB30_059615</name>
</gene>
<proteinExistence type="predicted"/>
<dbReference type="EMBL" id="JASCZI010030723">
    <property type="protein sequence ID" value="MED6124513.1"/>
    <property type="molecule type" value="Genomic_DNA"/>
</dbReference>